<organism evidence="1 2">
    <name type="scientific">Dictyobacter formicarum</name>
    <dbReference type="NCBI Taxonomy" id="2778368"/>
    <lineage>
        <taxon>Bacteria</taxon>
        <taxon>Bacillati</taxon>
        <taxon>Chloroflexota</taxon>
        <taxon>Ktedonobacteria</taxon>
        <taxon>Ktedonobacterales</taxon>
        <taxon>Dictyobacteraceae</taxon>
        <taxon>Dictyobacter</taxon>
    </lineage>
</organism>
<keyword evidence="2" id="KW-1185">Reference proteome</keyword>
<sequence length="94" mass="10486">MWRDGQEDSVDSIILATGYRFQPDYLTGLGAWNDHGQILQQSGRSLTVPGLFYVGLSFQRTYASATLRGVGPDAALVVRQLRRALRASRQDERS</sequence>
<evidence type="ECO:0000313" key="2">
    <source>
        <dbReference type="Proteomes" id="UP000635565"/>
    </source>
</evidence>
<evidence type="ECO:0000313" key="1">
    <source>
        <dbReference type="EMBL" id="GHO89798.1"/>
    </source>
</evidence>
<dbReference type="Proteomes" id="UP000635565">
    <property type="component" value="Unassembled WGS sequence"/>
</dbReference>
<proteinExistence type="predicted"/>
<comment type="caution">
    <text evidence="1">The sequence shown here is derived from an EMBL/GenBank/DDBJ whole genome shotgun (WGS) entry which is preliminary data.</text>
</comment>
<dbReference type="EMBL" id="BNJJ01000045">
    <property type="protein sequence ID" value="GHO89798.1"/>
    <property type="molecule type" value="Genomic_DNA"/>
</dbReference>
<accession>A0ABQ3VW52</accession>
<gene>
    <name evidence="1" type="ORF">KSZ_78040</name>
</gene>
<name>A0ABQ3VW52_9CHLR</name>
<reference evidence="1 2" key="1">
    <citation type="journal article" date="2021" name="Int. J. Syst. Evol. Microbiol.">
        <title>Reticulibacter mediterranei gen. nov., sp. nov., within the new family Reticulibacteraceae fam. nov., and Ktedonospora formicarum gen. nov., sp. nov., Ktedonobacter robiniae sp. nov., Dictyobacter formicarum sp. nov. and Dictyobacter arantiisoli sp. nov., belonging to the class Ktedonobacteria.</title>
        <authorList>
            <person name="Yabe S."/>
            <person name="Zheng Y."/>
            <person name="Wang C.M."/>
            <person name="Sakai Y."/>
            <person name="Abe K."/>
            <person name="Yokota A."/>
            <person name="Donadio S."/>
            <person name="Cavaletti L."/>
            <person name="Monciardini P."/>
        </authorList>
    </citation>
    <scope>NUCLEOTIDE SEQUENCE [LARGE SCALE GENOMIC DNA]</scope>
    <source>
        <strain evidence="1 2">SOSP1-9</strain>
    </source>
</reference>
<dbReference type="InterPro" id="IPR036188">
    <property type="entry name" value="FAD/NAD-bd_sf"/>
</dbReference>
<protein>
    <submittedName>
        <fullName evidence="1">Uncharacterized protein</fullName>
    </submittedName>
</protein>
<dbReference type="Gene3D" id="3.50.50.60">
    <property type="entry name" value="FAD/NAD(P)-binding domain"/>
    <property type="match status" value="1"/>
</dbReference>
<dbReference type="SUPFAM" id="SSF51905">
    <property type="entry name" value="FAD/NAD(P)-binding domain"/>
    <property type="match status" value="1"/>
</dbReference>